<keyword evidence="4 6" id="KW-1133">Transmembrane helix</keyword>
<evidence type="ECO:0000313" key="8">
    <source>
        <dbReference type="EMBL" id="KAG8047045.1"/>
    </source>
</evidence>
<dbReference type="PANTHER" id="PTHR48020:SF35">
    <property type="entry name" value="SUGAR TRANSPORTER"/>
    <property type="match status" value="1"/>
</dbReference>
<feature type="transmembrane region" description="Helical" evidence="6">
    <location>
        <begin position="43"/>
        <end position="63"/>
    </location>
</feature>
<dbReference type="PANTHER" id="PTHR48020">
    <property type="entry name" value="PROTON MYO-INOSITOL COTRANSPORTER"/>
    <property type="match status" value="1"/>
</dbReference>
<evidence type="ECO:0000256" key="6">
    <source>
        <dbReference type="SAM" id="Phobius"/>
    </source>
</evidence>
<dbReference type="GO" id="GO:0016020">
    <property type="term" value="C:membrane"/>
    <property type="evidence" value="ECO:0007669"/>
    <property type="project" value="UniProtKB-SubCell"/>
</dbReference>
<dbReference type="InterPro" id="IPR020846">
    <property type="entry name" value="MFS_dom"/>
</dbReference>
<reference evidence="8" key="1">
    <citation type="journal article" date="2021" name="bioRxiv">
        <title>Whole Genome Assembly and Annotation of Northern Wild Rice, Zizania palustris L., Supports a Whole Genome Duplication in the Zizania Genus.</title>
        <authorList>
            <person name="Haas M."/>
            <person name="Kono T."/>
            <person name="Macchietto M."/>
            <person name="Millas R."/>
            <person name="McGilp L."/>
            <person name="Shao M."/>
            <person name="Duquette J."/>
            <person name="Hirsch C.N."/>
            <person name="Kimball J."/>
        </authorList>
    </citation>
    <scope>NUCLEOTIDE SEQUENCE</scope>
    <source>
        <tissue evidence="8">Fresh leaf tissue</tissue>
    </source>
</reference>
<dbReference type="Proteomes" id="UP000729402">
    <property type="component" value="Unassembled WGS sequence"/>
</dbReference>
<evidence type="ECO:0000313" key="9">
    <source>
        <dbReference type="Proteomes" id="UP000729402"/>
    </source>
</evidence>
<dbReference type="PROSITE" id="PS50850">
    <property type="entry name" value="MFS"/>
    <property type="match status" value="1"/>
</dbReference>
<organism evidence="8 9">
    <name type="scientific">Zizania palustris</name>
    <name type="common">Northern wild rice</name>
    <dbReference type="NCBI Taxonomy" id="103762"/>
    <lineage>
        <taxon>Eukaryota</taxon>
        <taxon>Viridiplantae</taxon>
        <taxon>Streptophyta</taxon>
        <taxon>Embryophyta</taxon>
        <taxon>Tracheophyta</taxon>
        <taxon>Spermatophyta</taxon>
        <taxon>Magnoliopsida</taxon>
        <taxon>Liliopsida</taxon>
        <taxon>Poales</taxon>
        <taxon>Poaceae</taxon>
        <taxon>BOP clade</taxon>
        <taxon>Oryzoideae</taxon>
        <taxon>Oryzeae</taxon>
        <taxon>Zizaniinae</taxon>
        <taxon>Zizania</taxon>
    </lineage>
</organism>
<comment type="subcellular location">
    <subcellularLocation>
        <location evidence="1">Membrane</location>
        <topology evidence="1">Multi-pass membrane protein</topology>
    </subcellularLocation>
</comment>
<keyword evidence="3 6" id="KW-0812">Transmembrane</keyword>
<proteinExistence type="predicted"/>
<name>A0A8J5QYZ8_ZIZPA</name>
<dbReference type="EMBL" id="JAAALK010000290">
    <property type="protein sequence ID" value="KAG8047045.1"/>
    <property type="molecule type" value="Genomic_DNA"/>
</dbReference>
<dbReference type="InterPro" id="IPR005828">
    <property type="entry name" value="MFS_sugar_transport-like"/>
</dbReference>
<accession>A0A8J5QYZ8</accession>
<sequence>MRHTVLVAITAAIGNMLRGWDITTITSIALYIKREFHLEASPVMEVLLVAMSVFGTAIITTLYGWVSDVVGRRPMLIASSHLYFAGGLIIMLWSRNFYVLLLGRLLEVLGVGLAAMFIPV</sequence>
<dbReference type="GO" id="GO:0022857">
    <property type="term" value="F:transmembrane transporter activity"/>
    <property type="evidence" value="ECO:0007669"/>
    <property type="project" value="InterPro"/>
</dbReference>
<feature type="transmembrane region" description="Helical" evidence="6">
    <location>
        <begin position="75"/>
        <end position="93"/>
    </location>
</feature>
<gene>
    <name evidence="8" type="ORF">GUJ93_ZPchr0008g13229</name>
</gene>
<dbReference type="Pfam" id="PF00083">
    <property type="entry name" value="Sugar_tr"/>
    <property type="match status" value="1"/>
</dbReference>
<comment type="caution">
    <text evidence="8">The sequence shown here is derived from an EMBL/GenBank/DDBJ whole genome shotgun (WGS) entry which is preliminary data.</text>
</comment>
<evidence type="ECO:0000256" key="2">
    <source>
        <dbReference type="ARBA" id="ARBA00022448"/>
    </source>
</evidence>
<protein>
    <recommendedName>
        <fullName evidence="7">Major facilitator superfamily (MFS) profile domain-containing protein</fullName>
    </recommendedName>
</protein>
<evidence type="ECO:0000256" key="1">
    <source>
        <dbReference type="ARBA" id="ARBA00004141"/>
    </source>
</evidence>
<keyword evidence="5 6" id="KW-0472">Membrane</keyword>
<evidence type="ECO:0000256" key="3">
    <source>
        <dbReference type="ARBA" id="ARBA00022692"/>
    </source>
</evidence>
<evidence type="ECO:0000259" key="7">
    <source>
        <dbReference type="PROSITE" id="PS50850"/>
    </source>
</evidence>
<evidence type="ECO:0000256" key="4">
    <source>
        <dbReference type="ARBA" id="ARBA00022989"/>
    </source>
</evidence>
<keyword evidence="2" id="KW-0813">Transport</keyword>
<dbReference type="OrthoDB" id="6339427at2759"/>
<feature type="domain" description="Major facilitator superfamily (MFS) profile" evidence="7">
    <location>
        <begin position="7"/>
        <end position="120"/>
    </location>
</feature>
<reference evidence="8" key="2">
    <citation type="submission" date="2021-02" db="EMBL/GenBank/DDBJ databases">
        <authorList>
            <person name="Kimball J.A."/>
            <person name="Haas M.W."/>
            <person name="Macchietto M."/>
            <person name="Kono T."/>
            <person name="Duquette J."/>
            <person name="Shao M."/>
        </authorList>
    </citation>
    <scope>NUCLEOTIDE SEQUENCE</scope>
    <source>
        <tissue evidence="8">Fresh leaf tissue</tissue>
    </source>
</reference>
<feature type="transmembrane region" description="Helical" evidence="6">
    <location>
        <begin position="99"/>
        <end position="118"/>
    </location>
</feature>
<keyword evidence="9" id="KW-1185">Reference proteome</keyword>
<evidence type="ECO:0000256" key="5">
    <source>
        <dbReference type="ARBA" id="ARBA00023136"/>
    </source>
</evidence>
<dbReference type="InterPro" id="IPR050814">
    <property type="entry name" value="Myo-inositol_Transporter"/>
</dbReference>
<dbReference type="AlphaFoldDB" id="A0A8J5QYZ8"/>